<proteinExistence type="predicted"/>
<dbReference type="Proteomes" id="UP000759273">
    <property type="component" value="Unassembled WGS sequence"/>
</dbReference>
<comment type="caution">
    <text evidence="2">The sequence shown here is derived from an EMBL/GenBank/DDBJ whole genome shotgun (WGS) entry which is preliminary data.</text>
</comment>
<dbReference type="Pfam" id="PF12957">
    <property type="entry name" value="DUF3846"/>
    <property type="match status" value="1"/>
</dbReference>
<organism evidence="2 3">
    <name type="scientific">Subdoligranulum variabile</name>
    <dbReference type="NCBI Taxonomy" id="214851"/>
    <lineage>
        <taxon>Bacteria</taxon>
        <taxon>Bacillati</taxon>
        <taxon>Bacillota</taxon>
        <taxon>Clostridia</taxon>
        <taxon>Eubacteriales</taxon>
        <taxon>Oscillospiraceae</taxon>
        <taxon>Subdoligranulum</taxon>
    </lineage>
</organism>
<feature type="domain" description="DUF3846" evidence="1">
    <location>
        <begin position="6"/>
        <end position="102"/>
    </location>
</feature>
<evidence type="ECO:0000313" key="3">
    <source>
        <dbReference type="Proteomes" id="UP000759273"/>
    </source>
</evidence>
<accession>A0A943DCK9</accession>
<evidence type="ECO:0000313" key="2">
    <source>
        <dbReference type="EMBL" id="MBS5332970.1"/>
    </source>
</evidence>
<dbReference type="InterPro" id="IPR024559">
    <property type="entry name" value="DUF3846"/>
</dbReference>
<evidence type="ECO:0000259" key="1">
    <source>
        <dbReference type="Pfam" id="PF12957"/>
    </source>
</evidence>
<dbReference type="EMBL" id="JAGZGG010000026">
    <property type="protein sequence ID" value="MBS5332970.1"/>
    <property type="molecule type" value="Genomic_DNA"/>
</dbReference>
<name>A0A943DCK9_9FIRM</name>
<sequence length="144" mass="16409">MSENEIRVLYVQPGKYPEERTIPNTLRALQELVGGDIECCRPWRDSVCVICNDSGKIDGLPPNRLYGHTDFLAGSFVVCGNGGEDFISLTDRQVFLYERLYHNPVVFLPTPHGLLPMKCTPEQYEQFQRDGNKLKIKPIDHGDR</sequence>
<reference evidence="2" key="1">
    <citation type="submission" date="2021-02" db="EMBL/GenBank/DDBJ databases">
        <title>Infant gut strain persistence is associated with maternal origin, phylogeny, and functional potential including surface adhesion and iron acquisition.</title>
        <authorList>
            <person name="Lou Y.C."/>
        </authorList>
    </citation>
    <scope>NUCLEOTIDE SEQUENCE</scope>
    <source>
        <strain evidence="2">L3_101_000M1_dasL3_101_000M1_concoct_87</strain>
    </source>
</reference>
<gene>
    <name evidence="2" type="ORF">KHY36_10635</name>
</gene>
<protein>
    <submittedName>
        <fullName evidence="2">DUF3846 domain-containing protein</fullName>
    </submittedName>
</protein>
<dbReference type="AlphaFoldDB" id="A0A943DCK9"/>